<dbReference type="OrthoDB" id="9006088at2"/>
<evidence type="ECO:0000313" key="1">
    <source>
        <dbReference type="EMBL" id="ERP31465.1"/>
    </source>
</evidence>
<comment type="caution">
    <text evidence="1">The sequence shown here is derived from an EMBL/GenBank/DDBJ whole genome shotgun (WGS) entry which is preliminary data.</text>
</comment>
<dbReference type="EMBL" id="ASJR01000013">
    <property type="protein sequence ID" value="ERP31465.1"/>
    <property type="molecule type" value="Genomic_DNA"/>
</dbReference>
<accession>U7DAP3</accession>
<reference evidence="1 2" key="1">
    <citation type="journal article" date="2013" name="Environ. Microbiol.">
        <title>Genome analysis of Chitinivibrio alkaliphilus gen. nov., sp. nov., a novel extremely haloalkaliphilic anaerobic chitinolytic bacterium from the candidate phylum Termite Group 3.</title>
        <authorList>
            <person name="Sorokin D.Y."/>
            <person name="Gumerov V.M."/>
            <person name="Rakitin A.L."/>
            <person name="Beletsky A.V."/>
            <person name="Damste J.S."/>
            <person name="Muyzer G."/>
            <person name="Mardanov A.V."/>
            <person name="Ravin N.V."/>
        </authorList>
    </citation>
    <scope>NUCLEOTIDE SEQUENCE [LARGE SCALE GENOMIC DNA]</scope>
    <source>
        <strain evidence="1 2">ACht1</strain>
    </source>
</reference>
<gene>
    <name evidence="1" type="ORF">CALK_1669</name>
</gene>
<dbReference type="STRING" id="1313304.CALK_1669"/>
<sequence>MFFCTYQRGGAQEDEYAFSGAIDADSFSALFSGLDWREEHEKWRRNTSGSEPTVSVVNREKKSLLWVSCLPDSADVFLLGLVRTLPRRFGRILPLSTRTKKKK</sequence>
<dbReference type="RefSeq" id="WP_022637114.1">
    <property type="nucleotide sequence ID" value="NZ_ASJR01000013.1"/>
</dbReference>
<protein>
    <submittedName>
        <fullName evidence="1">Uncharacterized protein</fullName>
    </submittedName>
</protein>
<name>U7DAP3_9BACT</name>
<evidence type="ECO:0000313" key="2">
    <source>
        <dbReference type="Proteomes" id="UP000017148"/>
    </source>
</evidence>
<dbReference type="Proteomes" id="UP000017148">
    <property type="component" value="Unassembled WGS sequence"/>
</dbReference>
<proteinExistence type="predicted"/>
<organism evidence="1 2">
    <name type="scientific">Chitinivibrio alkaliphilus ACht1</name>
    <dbReference type="NCBI Taxonomy" id="1313304"/>
    <lineage>
        <taxon>Bacteria</taxon>
        <taxon>Pseudomonadati</taxon>
        <taxon>Fibrobacterota</taxon>
        <taxon>Chitinivibrionia</taxon>
        <taxon>Chitinivibrionales</taxon>
        <taxon>Chitinivibrionaceae</taxon>
        <taxon>Chitinivibrio</taxon>
    </lineage>
</organism>
<keyword evidence="2" id="KW-1185">Reference proteome</keyword>
<dbReference type="AlphaFoldDB" id="U7DAP3"/>